<evidence type="ECO:0000256" key="6">
    <source>
        <dbReference type="ARBA" id="ARBA00047475"/>
    </source>
</evidence>
<organism evidence="8 9">
    <name type="scientific">Oesophagostomum dentatum</name>
    <name type="common">Nodular worm</name>
    <dbReference type="NCBI Taxonomy" id="61180"/>
    <lineage>
        <taxon>Eukaryota</taxon>
        <taxon>Metazoa</taxon>
        <taxon>Ecdysozoa</taxon>
        <taxon>Nematoda</taxon>
        <taxon>Chromadorea</taxon>
        <taxon>Rhabditida</taxon>
        <taxon>Rhabditina</taxon>
        <taxon>Rhabditomorpha</taxon>
        <taxon>Strongyloidea</taxon>
        <taxon>Strongylidae</taxon>
        <taxon>Oesophagostomum</taxon>
    </lineage>
</organism>
<keyword evidence="7" id="KW-1133">Transmembrane helix</keyword>
<evidence type="ECO:0000256" key="7">
    <source>
        <dbReference type="SAM" id="Phobius"/>
    </source>
</evidence>
<dbReference type="InterPro" id="IPR050271">
    <property type="entry name" value="UDP-glycosyltransferase"/>
</dbReference>
<keyword evidence="7" id="KW-0812">Transmembrane</keyword>
<evidence type="ECO:0000256" key="4">
    <source>
        <dbReference type="ARBA" id="ARBA00022679"/>
    </source>
</evidence>
<evidence type="ECO:0000256" key="3">
    <source>
        <dbReference type="ARBA" id="ARBA00022676"/>
    </source>
</evidence>
<dbReference type="GO" id="GO:0015020">
    <property type="term" value="F:glucuronosyltransferase activity"/>
    <property type="evidence" value="ECO:0007669"/>
    <property type="project" value="UniProtKB-EC"/>
</dbReference>
<keyword evidence="4" id="KW-0808">Transferase</keyword>
<keyword evidence="7" id="KW-0472">Membrane</keyword>
<dbReference type="EC" id="2.4.1.17" evidence="2"/>
<evidence type="ECO:0000313" key="8">
    <source>
        <dbReference type="EMBL" id="KHJ79796.1"/>
    </source>
</evidence>
<dbReference type="AlphaFoldDB" id="A0A0B1S7B7"/>
<evidence type="ECO:0000313" key="9">
    <source>
        <dbReference type="Proteomes" id="UP000053660"/>
    </source>
</evidence>
<feature type="transmembrane region" description="Helical" evidence="7">
    <location>
        <begin position="95"/>
        <end position="118"/>
    </location>
</feature>
<sequence>MLFLPFFADQPRNALFAQKLGIAEAIYKKNITKEELSYKINKVLSDTSYRLQTQKVNRQYLDNVMDPLDYGSHWAARLVKMSDYHSFYYKSRGRLLSWISFLYLDVIFGISLLHFLFIKT</sequence>
<dbReference type="Proteomes" id="UP000053660">
    <property type="component" value="Unassembled WGS sequence"/>
</dbReference>
<evidence type="ECO:0000256" key="1">
    <source>
        <dbReference type="ARBA" id="ARBA00009995"/>
    </source>
</evidence>
<accession>A0A0B1S7B7</accession>
<dbReference type="Pfam" id="PF00201">
    <property type="entry name" value="UDPGT"/>
    <property type="match status" value="1"/>
</dbReference>
<dbReference type="OrthoDB" id="5835829at2759"/>
<dbReference type="InterPro" id="IPR002213">
    <property type="entry name" value="UDP_glucos_trans"/>
</dbReference>
<comment type="similarity">
    <text evidence="1">Belongs to the UDP-glycosyltransferase family.</text>
</comment>
<evidence type="ECO:0000256" key="2">
    <source>
        <dbReference type="ARBA" id="ARBA00012544"/>
    </source>
</evidence>
<dbReference type="PANTHER" id="PTHR48043">
    <property type="entry name" value="EG:EG0003.4 PROTEIN-RELATED"/>
    <property type="match status" value="1"/>
</dbReference>
<dbReference type="SUPFAM" id="SSF53756">
    <property type="entry name" value="UDP-Glycosyltransferase/glycogen phosphorylase"/>
    <property type="match status" value="1"/>
</dbReference>
<evidence type="ECO:0000256" key="5">
    <source>
        <dbReference type="ARBA" id="ARBA00022729"/>
    </source>
</evidence>
<keyword evidence="9" id="KW-1185">Reference proteome</keyword>
<keyword evidence="5" id="KW-0732">Signal</keyword>
<proteinExistence type="inferred from homology"/>
<dbReference type="PANTHER" id="PTHR48043:SF119">
    <property type="entry name" value="UDP-GLUCURONOSYLTRANSFERASE"/>
    <property type="match status" value="1"/>
</dbReference>
<dbReference type="Gene3D" id="3.40.50.2000">
    <property type="entry name" value="Glycogen Phosphorylase B"/>
    <property type="match status" value="1"/>
</dbReference>
<keyword evidence="3" id="KW-0328">Glycosyltransferase</keyword>
<gene>
    <name evidence="8" type="ORF">OESDEN_20547</name>
</gene>
<dbReference type="EMBL" id="KN603232">
    <property type="protein sequence ID" value="KHJ79796.1"/>
    <property type="molecule type" value="Genomic_DNA"/>
</dbReference>
<name>A0A0B1S7B7_OESDE</name>
<protein>
    <recommendedName>
        <fullName evidence="2">glucuronosyltransferase</fullName>
        <ecNumber evidence="2">2.4.1.17</ecNumber>
    </recommendedName>
</protein>
<comment type="catalytic activity">
    <reaction evidence="6">
        <text>glucuronate acceptor + UDP-alpha-D-glucuronate = acceptor beta-D-glucuronoside + UDP + H(+)</text>
        <dbReference type="Rhea" id="RHEA:21032"/>
        <dbReference type="ChEBI" id="CHEBI:15378"/>
        <dbReference type="ChEBI" id="CHEBI:58052"/>
        <dbReference type="ChEBI" id="CHEBI:58223"/>
        <dbReference type="ChEBI" id="CHEBI:132367"/>
        <dbReference type="ChEBI" id="CHEBI:132368"/>
        <dbReference type="EC" id="2.4.1.17"/>
    </reaction>
</comment>
<reference evidence="8 9" key="1">
    <citation type="submission" date="2014-03" db="EMBL/GenBank/DDBJ databases">
        <title>Draft genome of the hookworm Oesophagostomum dentatum.</title>
        <authorList>
            <person name="Mitreva M."/>
        </authorList>
    </citation>
    <scope>NUCLEOTIDE SEQUENCE [LARGE SCALE GENOMIC DNA]</scope>
    <source>
        <strain evidence="8 9">OD-Hann</strain>
    </source>
</reference>